<sequence>MTHYLNGHLQLVNLRGHSRTDSPRRAAPRILRPSYVLQKISSPGFVCDADDMDVGGFVTAVNGEEELQLGQLYFVLPVSWLNKPLQADEMAALAVRASLALGNMRRSNRCCCKGGDDQIVCSTIKKDVKPKMAAGSGSFGVHRDTVRKRRGRSGRHGGGGSYTSMAKLSVILEDEDREEGGEIWVLQ</sequence>
<organism evidence="2 3">
    <name type="scientific">Rosa chinensis</name>
    <name type="common">China rose</name>
    <dbReference type="NCBI Taxonomy" id="74649"/>
    <lineage>
        <taxon>Eukaryota</taxon>
        <taxon>Viridiplantae</taxon>
        <taxon>Streptophyta</taxon>
        <taxon>Embryophyta</taxon>
        <taxon>Tracheophyta</taxon>
        <taxon>Spermatophyta</taxon>
        <taxon>Magnoliopsida</taxon>
        <taxon>eudicotyledons</taxon>
        <taxon>Gunneridae</taxon>
        <taxon>Pentapetalae</taxon>
        <taxon>rosids</taxon>
        <taxon>fabids</taxon>
        <taxon>Rosales</taxon>
        <taxon>Rosaceae</taxon>
        <taxon>Rosoideae</taxon>
        <taxon>Rosoideae incertae sedis</taxon>
        <taxon>Rosa</taxon>
    </lineage>
</organism>
<dbReference type="Gramene" id="PRQ24394">
    <property type="protein sequence ID" value="PRQ24394"/>
    <property type="gene ID" value="RchiOBHm_Chr6g0271951"/>
</dbReference>
<dbReference type="AlphaFoldDB" id="A0A2P6PR49"/>
<proteinExistence type="predicted"/>
<accession>A0A2P6PR49</accession>
<dbReference type="EMBL" id="PDCK01000044">
    <property type="protein sequence ID" value="PRQ24394.1"/>
    <property type="molecule type" value="Genomic_DNA"/>
</dbReference>
<evidence type="ECO:0000313" key="2">
    <source>
        <dbReference type="EMBL" id="PRQ24394.1"/>
    </source>
</evidence>
<gene>
    <name evidence="2" type="ORF">RchiOBHm_Chr6g0271951</name>
</gene>
<protein>
    <submittedName>
        <fullName evidence="2">Uncharacterized protein</fullName>
    </submittedName>
</protein>
<dbReference type="InterPro" id="IPR025322">
    <property type="entry name" value="PADRE_dom"/>
</dbReference>
<evidence type="ECO:0000256" key="1">
    <source>
        <dbReference type="SAM" id="MobiDB-lite"/>
    </source>
</evidence>
<comment type="caution">
    <text evidence="2">The sequence shown here is derived from an EMBL/GenBank/DDBJ whole genome shotgun (WGS) entry which is preliminary data.</text>
</comment>
<dbReference type="PANTHER" id="PTHR33052">
    <property type="entry name" value="DUF4228 DOMAIN PROTEIN-RELATED"/>
    <property type="match status" value="1"/>
</dbReference>
<feature type="compositionally biased region" description="Basic residues" evidence="1">
    <location>
        <begin position="145"/>
        <end position="155"/>
    </location>
</feature>
<keyword evidence="3" id="KW-1185">Reference proteome</keyword>
<dbReference type="STRING" id="74649.A0A2P6PR49"/>
<evidence type="ECO:0000313" key="3">
    <source>
        <dbReference type="Proteomes" id="UP000238479"/>
    </source>
</evidence>
<dbReference type="OMA" id="AINENEH"/>
<dbReference type="Pfam" id="PF14009">
    <property type="entry name" value="PADRE"/>
    <property type="match status" value="1"/>
</dbReference>
<name>A0A2P6PR49_ROSCH</name>
<feature type="region of interest" description="Disordered" evidence="1">
    <location>
        <begin position="133"/>
        <end position="160"/>
    </location>
</feature>
<dbReference type="Proteomes" id="UP000238479">
    <property type="component" value="Chromosome 6"/>
</dbReference>
<reference evidence="2 3" key="1">
    <citation type="journal article" date="2018" name="Nat. Genet.">
        <title>The Rosa genome provides new insights in the design of modern roses.</title>
        <authorList>
            <person name="Bendahmane M."/>
        </authorList>
    </citation>
    <scope>NUCLEOTIDE SEQUENCE [LARGE SCALE GENOMIC DNA]</scope>
    <source>
        <strain evidence="3">cv. Old Blush</strain>
    </source>
</reference>